<reference evidence="2" key="1">
    <citation type="submission" date="2021-03" db="EMBL/GenBank/DDBJ databases">
        <title>Draft genome sequence of rust myrtle Austropuccinia psidii MF-1, a brazilian biotype.</title>
        <authorList>
            <person name="Quecine M.C."/>
            <person name="Pachon D.M.R."/>
            <person name="Bonatelli M.L."/>
            <person name="Correr F.H."/>
            <person name="Franceschini L.M."/>
            <person name="Leite T.F."/>
            <person name="Margarido G.R.A."/>
            <person name="Almeida C.A."/>
            <person name="Ferrarezi J.A."/>
            <person name="Labate C.A."/>
        </authorList>
    </citation>
    <scope>NUCLEOTIDE SEQUENCE</scope>
    <source>
        <strain evidence="2">MF-1</strain>
    </source>
</reference>
<evidence type="ECO:0000313" key="2">
    <source>
        <dbReference type="EMBL" id="MBW0582636.1"/>
    </source>
</evidence>
<dbReference type="AlphaFoldDB" id="A0A9Q3Q298"/>
<feature type="region of interest" description="Disordered" evidence="1">
    <location>
        <begin position="1"/>
        <end position="22"/>
    </location>
</feature>
<protein>
    <submittedName>
        <fullName evidence="2">Uncharacterized protein</fullName>
    </submittedName>
</protein>
<organism evidence="2 3">
    <name type="scientific">Austropuccinia psidii MF-1</name>
    <dbReference type="NCBI Taxonomy" id="1389203"/>
    <lineage>
        <taxon>Eukaryota</taxon>
        <taxon>Fungi</taxon>
        <taxon>Dikarya</taxon>
        <taxon>Basidiomycota</taxon>
        <taxon>Pucciniomycotina</taxon>
        <taxon>Pucciniomycetes</taxon>
        <taxon>Pucciniales</taxon>
        <taxon>Sphaerophragmiaceae</taxon>
        <taxon>Austropuccinia</taxon>
    </lineage>
</organism>
<accession>A0A9Q3Q298</accession>
<evidence type="ECO:0000313" key="3">
    <source>
        <dbReference type="Proteomes" id="UP000765509"/>
    </source>
</evidence>
<dbReference type="EMBL" id="AVOT02113020">
    <property type="protein sequence ID" value="MBW0582636.1"/>
    <property type="molecule type" value="Genomic_DNA"/>
</dbReference>
<name>A0A9Q3Q298_9BASI</name>
<dbReference type="Proteomes" id="UP000765509">
    <property type="component" value="Unassembled WGS sequence"/>
</dbReference>
<evidence type="ECO:0000256" key="1">
    <source>
        <dbReference type="SAM" id="MobiDB-lite"/>
    </source>
</evidence>
<comment type="caution">
    <text evidence="2">The sequence shown here is derived from an EMBL/GenBank/DDBJ whole genome shotgun (WGS) entry which is preliminary data.</text>
</comment>
<feature type="compositionally biased region" description="Basic and acidic residues" evidence="1">
    <location>
        <begin position="9"/>
        <end position="20"/>
    </location>
</feature>
<keyword evidence="3" id="KW-1185">Reference proteome</keyword>
<sequence>MSRSNRYKSHSEGADRHLHEPVQAVLHSVQGQGWGNVAINPPRSDELLAYHQKVPQRGGNREILQWMESTIIQTSNQKDQGVPCQKEGGNQGRSPSSFYQKAPRQPTSPRREEKQEKELEKTISPKLQDSKNPKICHGKCLHHGQNIDEIQGQGRAKNETTSFPKEITLSPDVVNTLTKIKNSILPLKQMENSLLSLQEIKNNLQSLTKFVVQNKKEIANTEFMVENNKAKVLIDNAQKFIQGQRELYCGIPYLIGPVTSEISFIRL</sequence>
<gene>
    <name evidence="2" type="ORF">O181_122351</name>
</gene>
<feature type="region of interest" description="Disordered" evidence="1">
    <location>
        <begin position="74"/>
        <end position="138"/>
    </location>
</feature>
<proteinExistence type="predicted"/>
<feature type="compositionally biased region" description="Basic and acidic residues" evidence="1">
    <location>
        <begin position="109"/>
        <end position="132"/>
    </location>
</feature>